<proteinExistence type="inferred from homology"/>
<dbReference type="EC" id="2.3.1.118" evidence="3"/>
<dbReference type="InterPro" id="IPR001447">
    <property type="entry name" value="Arylamine_N-AcTrfase"/>
</dbReference>
<keyword evidence="4" id="KW-1185">Reference proteome</keyword>
<dbReference type="Proteomes" id="UP000036959">
    <property type="component" value="Unassembled WGS sequence"/>
</dbReference>
<evidence type="ECO:0000256" key="2">
    <source>
        <dbReference type="RuleBase" id="RU003452"/>
    </source>
</evidence>
<dbReference type="Pfam" id="PF00797">
    <property type="entry name" value="Acetyltransf_2"/>
    <property type="match status" value="1"/>
</dbReference>
<dbReference type="PRINTS" id="PR01543">
    <property type="entry name" value="ANATRNSFRASE"/>
</dbReference>
<protein>
    <submittedName>
        <fullName evidence="3">N-hydroxyarylamine O-acetyltransferase</fullName>
        <ecNumber evidence="3">2.3.1.118</ecNumber>
    </submittedName>
</protein>
<keyword evidence="3" id="KW-0012">Acyltransferase</keyword>
<organism evidence="3 4">
    <name type="scientific">Candidatus Burkholderia verschuerenii</name>
    <dbReference type="NCBI Taxonomy" id="242163"/>
    <lineage>
        <taxon>Bacteria</taxon>
        <taxon>Pseudomonadati</taxon>
        <taxon>Pseudomonadota</taxon>
        <taxon>Betaproteobacteria</taxon>
        <taxon>Burkholderiales</taxon>
        <taxon>Burkholderiaceae</taxon>
        <taxon>Burkholderia</taxon>
    </lineage>
</organism>
<dbReference type="Gene3D" id="2.40.128.150">
    <property type="entry name" value="Cysteine proteinases"/>
    <property type="match status" value="1"/>
</dbReference>
<keyword evidence="3" id="KW-0808">Transferase</keyword>
<reference evidence="4" key="1">
    <citation type="submission" date="2015-06" db="EMBL/GenBank/DDBJ databases">
        <title>Comparative genomics of Burkholderia leaf nodule symbionts.</title>
        <authorList>
            <person name="Carlier A."/>
            <person name="Eberl L."/>
            <person name="Pinto-Carbo M."/>
        </authorList>
    </citation>
    <scope>NUCLEOTIDE SEQUENCE [LARGE SCALE GENOMIC DNA]</scope>
    <source>
        <strain evidence="4">UZHbot4</strain>
    </source>
</reference>
<dbReference type="SUPFAM" id="SSF54001">
    <property type="entry name" value="Cysteine proteinases"/>
    <property type="match status" value="1"/>
</dbReference>
<dbReference type="RefSeq" id="WP_050452058.1">
    <property type="nucleotide sequence ID" value="NZ_LFJJ01000007.1"/>
</dbReference>
<comment type="caution">
    <text evidence="3">The sequence shown here is derived from an EMBL/GenBank/DDBJ whole genome shotgun (WGS) entry which is preliminary data.</text>
</comment>
<gene>
    <name evidence="3" type="ORF">BVER_02246</name>
</gene>
<name>A0A0L0MJ54_9BURK</name>
<dbReference type="GO" id="GO:0046990">
    <property type="term" value="F:N-hydroxyarylamine O-acetyltransferase activity"/>
    <property type="evidence" value="ECO:0007669"/>
    <property type="project" value="UniProtKB-EC"/>
</dbReference>
<dbReference type="InterPro" id="IPR038765">
    <property type="entry name" value="Papain-like_cys_pep_sf"/>
</dbReference>
<evidence type="ECO:0000256" key="1">
    <source>
        <dbReference type="ARBA" id="ARBA00006547"/>
    </source>
</evidence>
<comment type="similarity">
    <text evidence="1 2">Belongs to the arylamine N-acetyltransferase family.</text>
</comment>
<dbReference type="AlphaFoldDB" id="A0A0L0MJ54"/>
<dbReference type="PANTHER" id="PTHR11786">
    <property type="entry name" value="N-HYDROXYARYLAMINE O-ACETYLTRANSFERASE"/>
    <property type="match status" value="1"/>
</dbReference>
<sequence>MNAQDTSIDLSAYFERIGFQADDRPAPTLDTLRALHLLHPQTIPFENLDVLLGRPVRIDLASVQRKLVANGHGGYCYEHNLLFRSVLEALGFRVKSYAGRVLWGRDGASMPPRTHMMLLVELDHLRYLADVGFGGMTLSAPIVLQSNLEQITPHGVFRLLDGETDAAALPAYVLQARVDGQWTSIYRFDLDPQYQADYEMSNHYVSTYRESIFVHNLLAARLAPGKRIGLFNRAMSVHDEREGTQKRELADVETLRRVLAEDIGIRLPEASAELDAALGRLP</sequence>
<dbReference type="EMBL" id="LFJJ01000007">
    <property type="protein sequence ID" value="KND62024.1"/>
    <property type="molecule type" value="Genomic_DNA"/>
</dbReference>
<evidence type="ECO:0000313" key="4">
    <source>
        <dbReference type="Proteomes" id="UP000036959"/>
    </source>
</evidence>
<dbReference type="Gene3D" id="3.30.2140.10">
    <property type="entry name" value="Arylamine N-acetyltransferase"/>
    <property type="match status" value="1"/>
</dbReference>
<dbReference type="PATRIC" id="fig|242163.4.peg.6172"/>
<evidence type="ECO:0000313" key="3">
    <source>
        <dbReference type="EMBL" id="KND62024.1"/>
    </source>
</evidence>
<accession>A0A0L0MJ54</accession>
<dbReference type="PANTHER" id="PTHR11786:SF0">
    <property type="entry name" value="ARYLAMINE N-ACETYLTRANSFERASE 4-RELATED"/>
    <property type="match status" value="1"/>
</dbReference>
<dbReference type="OrthoDB" id="7181050at2"/>